<dbReference type="Proteomes" id="UP001524587">
    <property type="component" value="Unassembled WGS sequence"/>
</dbReference>
<evidence type="ECO:0000313" key="2">
    <source>
        <dbReference type="EMBL" id="MCQ8277122.1"/>
    </source>
</evidence>
<dbReference type="PANTHER" id="PTHR43157">
    <property type="entry name" value="PHOSPHATIDYLINOSITOL-GLYCAN BIOSYNTHESIS CLASS F PROTEIN-RELATED"/>
    <property type="match status" value="1"/>
</dbReference>
<comment type="caution">
    <text evidence="2">The sequence shown here is derived from an EMBL/GenBank/DDBJ whole genome shotgun (WGS) entry which is preliminary data.</text>
</comment>
<gene>
    <name evidence="2" type="ORF">NFI95_01485</name>
</gene>
<dbReference type="EMBL" id="JAMSKV010000001">
    <property type="protein sequence ID" value="MCQ8277122.1"/>
    <property type="molecule type" value="Genomic_DNA"/>
</dbReference>
<dbReference type="RefSeq" id="WP_422862564.1">
    <property type="nucleotide sequence ID" value="NZ_JAMSKV010000001.1"/>
</dbReference>
<sequence length="279" mass="29537">MREGERFAVVTGATSGIGRSVALGLARAGLRPILIGRSRERLANTAVAIAAAGQSPILIRADLSSLRETAAAAAEVLDQVPALDVLVNNAGILSPRRTETDEGHETTLAVNHLAPFVLTRALLPALRASGRGRVVQTGSSTSDQASIDPDDLELRRGWRMTRAYARSKLALLMVAIELAAAERDRGVDVNVVHPGLVATDLVRAGGIDQWVWRHILSRMALSPEQGADTLLHAALSPDFAGISGCYLKKRAPVLPNRRALDPGLRARVLAATERLAGAA</sequence>
<dbReference type="InterPro" id="IPR002347">
    <property type="entry name" value="SDR_fam"/>
</dbReference>
<dbReference type="SUPFAM" id="SSF51735">
    <property type="entry name" value="NAD(P)-binding Rossmann-fold domains"/>
    <property type="match status" value="1"/>
</dbReference>
<protein>
    <submittedName>
        <fullName evidence="2">SDR family NAD(P)-dependent oxidoreductase</fullName>
    </submittedName>
</protein>
<dbReference type="Gene3D" id="3.40.50.720">
    <property type="entry name" value="NAD(P)-binding Rossmann-like Domain"/>
    <property type="match status" value="1"/>
</dbReference>
<organism evidence="2 3">
    <name type="scientific">Endosaccharibacter trunci</name>
    <dbReference type="NCBI Taxonomy" id="2812733"/>
    <lineage>
        <taxon>Bacteria</taxon>
        <taxon>Pseudomonadati</taxon>
        <taxon>Pseudomonadota</taxon>
        <taxon>Alphaproteobacteria</taxon>
        <taxon>Acetobacterales</taxon>
        <taxon>Acetobacteraceae</taxon>
        <taxon>Endosaccharibacter</taxon>
    </lineage>
</organism>
<dbReference type="Pfam" id="PF00106">
    <property type="entry name" value="adh_short"/>
    <property type="match status" value="1"/>
</dbReference>
<accession>A0ABT1W2N6</accession>
<name>A0ABT1W2N6_9PROT</name>
<proteinExistence type="predicted"/>
<evidence type="ECO:0000313" key="3">
    <source>
        <dbReference type="Proteomes" id="UP001524587"/>
    </source>
</evidence>
<keyword evidence="3" id="KW-1185">Reference proteome</keyword>
<keyword evidence="1" id="KW-0560">Oxidoreductase</keyword>
<dbReference type="PRINTS" id="PR00081">
    <property type="entry name" value="GDHRDH"/>
</dbReference>
<evidence type="ECO:0000256" key="1">
    <source>
        <dbReference type="ARBA" id="ARBA00023002"/>
    </source>
</evidence>
<dbReference type="PANTHER" id="PTHR43157:SF31">
    <property type="entry name" value="PHOSPHATIDYLINOSITOL-GLYCAN BIOSYNTHESIS CLASS F PROTEIN"/>
    <property type="match status" value="1"/>
</dbReference>
<dbReference type="InterPro" id="IPR036291">
    <property type="entry name" value="NAD(P)-bd_dom_sf"/>
</dbReference>
<reference evidence="2 3" key="1">
    <citation type="submission" date="2022-06" db="EMBL/GenBank/DDBJ databases">
        <title>Endosaccharibacter gen. nov., sp. nov., endophytic bacteria isolated from sugarcane.</title>
        <authorList>
            <person name="Pitiwittayakul N."/>
            <person name="Yukphan P."/>
            <person name="Charoenyingcharoen P."/>
            <person name="Tanasupawat S."/>
        </authorList>
    </citation>
    <scope>NUCLEOTIDE SEQUENCE [LARGE SCALE GENOMIC DNA]</scope>
    <source>
        <strain evidence="2 3">KSS8</strain>
    </source>
</reference>